<dbReference type="Proteomes" id="UP001295794">
    <property type="component" value="Unassembled WGS sequence"/>
</dbReference>
<dbReference type="AlphaFoldDB" id="A0AAD2GRF6"/>
<keyword evidence="4" id="KW-1185">Reference proteome</keyword>
<dbReference type="Gene3D" id="1.10.10.10">
    <property type="entry name" value="Winged helix-like DNA-binding domain superfamily/Winged helix DNA-binding domain"/>
    <property type="match status" value="1"/>
</dbReference>
<dbReference type="Gene3D" id="3.30.420.10">
    <property type="entry name" value="Ribonuclease H-like superfamily/Ribonuclease H"/>
    <property type="match status" value="1"/>
</dbReference>
<dbReference type="InterPro" id="IPR036388">
    <property type="entry name" value="WH-like_DNA-bd_sf"/>
</dbReference>
<dbReference type="PANTHER" id="PTHR23022">
    <property type="entry name" value="TRANSPOSABLE ELEMENT-RELATED"/>
    <property type="match status" value="1"/>
</dbReference>
<organism evidence="3 4">
    <name type="scientific">Mycena citricolor</name>
    <dbReference type="NCBI Taxonomy" id="2018698"/>
    <lineage>
        <taxon>Eukaryota</taxon>
        <taxon>Fungi</taxon>
        <taxon>Dikarya</taxon>
        <taxon>Basidiomycota</taxon>
        <taxon>Agaricomycotina</taxon>
        <taxon>Agaricomycetes</taxon>
        <taxon>Agaricomycetidae</taxon>
        <taxon>Agaricales</taxon>
        <taxon>Marasmiineae</taxon>
        <taxon>Mycenaceae</taxon>
        <taxon>Mycena</taxon>
    </lineage>
</organism>
<protein>
    <recommendedName>
        <fullName evidence="2">Tc1-like transposase DDE domain-containing protein</fullName>
    </recommendedName>
</protein>
<reference evidence="3" key="1">
    <citation type="submission" date="2023-11" db="EMBL/GenBank/DDBJ databases">
        <authorList>
            <person name="De Vega J J."/>
            <person name="De Vega J J."/>
        </authorList>
    </citation>
    <scope>NUCLEOTIDE SEQUENCE</scope>
</reference>
<dbReference type="InterPro" id="IPR038717">
    <property type="entry name" value="Tc1-like_DDE_dom"/>
</dbReference>
<name>A0AAD2GRF6_9AGAR</name>
<dbReference type="SUPFAM" id="SSF46689">
    <property type="entry name" value="Homeodomain-like"/>
    <property type="match status" value="1"/>
</dbReference>
<dbReference type="GO" id="GO:0003676">
    <property type="term" value="F:nucleic acid binding"/>
    <property type="evidence" value="ECO:0007669"/>
    <property type="project" value="InterPro"/>
</dbReference>
<evidence type="ECO:0000313" key="4">
    <source>
        <dbReference type="Proteomes" id="UP001295794"/>
    </source>
</evidence>
<accession>A0AAD2GRF6</accession>
<evidence type="ECO:0000259" key="2">
    <source>
        <dbReference type="Pfam" id="PF13358"/>
    </source>
</evidence>
<sequence length="353" mass="40772">MPKSKSHPYHSDEKRNQFVGAMIADSQLTKHSRTFNIPFHTVRKIWKKYRETGSVSDRPKSGRPKKVTPEMESEMVETARENRRLPFCDIGDMIDPPVGATTVANVLDGVGMHRRVARHVPYLTEKHKEDQMAWARRNEGMRMQGWERILWSDECYIHLTESSGRIWVTRTVEEVYDQDCLVPELKDSSVRVMVWGCIAHGWKGPLVVLKYPGGPGGGMTAKRYQQQVLDKYLLNTMKTLREERGRCIRIYFQQDGASCHTAKSTCDWLKRHKVHLFPHPACSPDVSPIEPVWHELKKRVRCRQPRPTSFEMLKAAIMEEWDAMPIDDINKHTGRMIDCVQAVLDAEGGHTHF</sequence>
<dbReference type="InterPro" id="IPR036397">
    <property type="entry name" value="RNaseH_sf"/>
</dbReference>
<proteinExistence type="predicted"/>
<dbReference type="Pfam" id="PF13358">
    <property type="entry name" value="DDE_3"/>
    <property type="match status" value="1"/>
</dbReference>
<feature type="region of interest" description="Disordered" evidence="1">
    <location>
        <begin position="52"/>
        <end position="72"/>
    </location>
</feature>
<gene>
    <name evidence="3" type="ORF">MYCIT1_LOCUS994</name>
</gene>
<dbReference type="InterPro" id="IPR009057">
    <property type="entry name" value="Homeodomain-like_sf"/>
</dbReference>
<dbReference type="PANTHER" id="PTHR23022:SF135">
    <property type="entry name" value="SI:DKEY-77F5.3"/>
    <property type="match status" value="1"/>
</dbReference>
<feature type="domain" description="Tc1-like transposase DDE" evidence="2">
    <location>
        <begin position="222"/>
        <end position="303"/>
    </location>
</feature>
<dbReference type="InterPro" id="IPR052338">
    <property type="entry name" value="Transposase_5"/>
</dbReference>
<dbReference type="EMBL" id="CAVNYO010000014">
    <property type="protein sequence ID" value="CAK5262356.1"/>
    <property type="molecule type" value="Genomic_DNA"/>
</dbReference>
<evidence type="ECO:0000256" key="1">
    <source>
        <dbReference type="SAM" id="MobiDB-lite"/>
    </source>
</evidence>
<evidence type="ECO:0000313" key="3">
    <source>
        <dbReference type="EMBL" id="CAK5262356.1"/>
    </source>
</evidence>
<comment type="caution">
    <text evidence="3">The sequence shown here is derived from an EMBL/GenBank/DDBJ whole genome shotgun (WGS) entry which is preliminary data.</text>
</comment>